<gene>
    <name evidence="1" type="ordered locus">YE0862</name>
</gene>
<accession>A1JK52</accession>
<name>A1JK52_YERE8</name>
<dbReference type="eggNOG" id="ENOG5033JQT">
    <property type="taxonomic scope" value="Bacteria"/>
</dbReference>
<proteinExistence type="predicted"/>
<organism evidence="1 2">
    <name type="scientific">Yersinia enterocolitica serotype O:8 / biotype 1B (strain NCTC 13174 / 8081)</name>
    <dbReference type="NCBI Taxonomy" id="393305"/>
    <lineage>
        <taxon>Bacteria</taxon>
        <taxon>Pseudomonadati</taxon>
        <taxon>Pseudomonadota</taxon>
        <taxon>Gammaproteobacteria</taxon>
        <taxon>Enterobacterales</taxon>
        <taxon>Yersiniaceae</taxon>
        <taxon>Yersinia</taxon>
    </lineage>
</organism>
<dbReference type="Proteomes" id="UP000000642">
    <property type="component" value="Chromosome"/>
</dbReference>
<dbReference type="PATRIC" id="fig|393305.7.peg.959"/>
<dbReference type="OrthoDB" id="7024771at2"/>
<evidence type="ECO:0000313" key="1">
    <source>
        <dbReference type="EMBL" id="CAL10964.1"/>
    </source>
</evidence>
<sequence length="82" mass="9129">METTNISYTDTVCTLSAAEHRIAQMLGDVWNQYLQLPTEHPNEHDEFCRAIHAGQALILARAAIRGLADKGQGYKNVSEENT</sequence>
<dbReference type="AlphaFoldDB" id="A1JK52"/>
<reference evidence="1 2" key="1">
    <citation type="journal article" date="2006" name="PLoS Genet.">
        <title>The complete genome sequence and comparative genome analysis of the high pathogenicity Yersinia enterocolitica strain 8081.</title>
        <authorList>
            <person name="Thomson N.R."/>
            <person name="Howard S."/>
            <person name="Wren B.W."/>
            <person name="Holden M.T.G."/>
            <person name="Crossman L."/>
            <person name="Challis G.L."/>
            <person name="Churcher C."/>
            <person name="Mungall K."/>
            <person name="Brooks K."/>
            <person name="Chillingworth T."/>
            <person name="Feltwell T."/>
            <person name="Abdellah Z."/>
            <person name="Hauser H."/>
            <person name="Jagels K."/>
            <person name="Maddison M."/>
            <person name="Moule S."/>
            <person name="Sanders M."/>
            <person name="Whitehead S."/>
            <person name="Quail M.A."/>
            <person name="Dougan G."/>
            <person name="Parkhill J."/>
            <person name="Prentice M.B."/>
        </authorList>
    </citation>
    <scope>NUCLEOTIDE SEQUENCE [LARGE SCALE GENOMIC DNA]</scope>
    <source>
        <strain evidence="2">NCTC 13174 / 8081</strain>
    </source>
</reference>
<protein>
    <submittedName>
        <fullName evidence="1">Hypothetical phage-related protein</fullName>
    </submittedName>
</protein>
<evidence type="ECO:0000313" key="2">
    <source>
        <dbReference type="Proteomes" id="UP000000642"/>
    </source>
</evidence>
<dbReference type="RefSeq" id="WP_011815659.1">
    <property type="nucleotide sequence ID" value="NC_008800.1"/>
</dbReference>
<dbReference type="KEGG" id="yen:YE0862"/>
<dbReference type="HOGENOM" id="CLU_199177_0_0_6"/>
<dbReference type="EMBL" id="AM286415">
    <property type="protein sequence ID" value="CAL10964.1"/>
    <property type="molecule type" value="Genomic_DNA"/>
</dbReference>